<feature type="domain" description="ChrB C-terminal" evidence="1">
    <location>
        <begin position="185"/>
        <end position="314"/>
    </location>
</feature>
<evidence type="ECO:0000259" key="2">
    <source>
        <dbReference type="Pfam" id="PF20229"/>
    </source>
</evidence>
<dbReference type="InterPro" id="IPR018634">
    <property type="entry name" value="ChrB_C"/>
</dbReference>
<name>A0ABV7F7J9_9BURK</name>
<organism evidence="3 4">
    <name type="scientific">Undibacterium arcticum</name>
    <dbReference type="NCBI Taxonomy" id="1762892"/>
    <lineage>
        <taxon>Bacteria</taxon>
        <taxon>Pseudomonadati</taxon>
        <taxon>Pseudomonadota</taxon>
        <taxon>Betaproteobacteria</taxon>
        <taxon>Burkholderiales</taxon>
        <taxon>Oxalobacteraceae</taxon>
        <taxon>Undibacterium</taxon>
    </lineage>
</organism>
<evidence type="ECO:0000313" key="4">
    <source>
        <dbReference type="Proteomes" id="UP001595530"/>
    </source>
</evidence>
<sequence length="320" mass="34879">MDIEKHGWLLLVASLPTSGATPRMRLWRAIKSLGCAALRDGAYLLPAAPNHEAAMAELAEQTNREGGQAWVVDVAPRSREDQAAFMALFDRMGEYAELAGQLSQARKILASQTPVEVIKLVKKLRKELDNIRRIDFFSSESSLSAEAAWSDFAEAANALLSPDEPHAAERPIALRNPADYQGRTWATRRNLWVDRVASAWLIRRFIDRKASFLWLDSPAACPPDALGFDFDDAAFTHVGDRVTFEVLLASFGLEADPGLARLGALVHALDVGGSSTPEAVGFEAIVSGARTRLNNDDALLAEIGTVLDSLLAHFNLESTT</sequence>
<keyword evidence="4" id="KW-1185">Reference proteome</keyword>
<dbReference type="Proteomes" id="UP001595530">
    <property type="component" value="Unassembled WGS sequence"/>
</dbReference>
<dbReference type="Pfam" id="PF20229">
    <property type="entry name" value="ChrB_N"/>
    <property type="match status" value="1"/>
</dbReference>
<dbReference type="RefSeq" id="WP_390325644.1">
    <property type="nucleotide sequence ID" value="NZ_JBHRTP010000054.1"/>
</dbReference>
<dbReference type="Pfam" id="PF09828">
    <property type="entry name" value="ChrB_C"/>
    <property type="match status" value="1"/>
</dbReference>
<feature type="domain" description="ChrB N-terminal" evidence="2">
    <location>
        <begin position="23"/>
        <end position="101"/>
    </location>
</feature>
<dbReference type="InterPro" id="IPR046858">
    <property type="entry name" value="ChrB_N"/>
</dbReference>
<protein>
    <submittedName>
        <fullName evidence="3">Chromate resistance protein ChrB domain-containing protein</fullName>
    </submittedName>
</protein>
<evidence type="ECO:0000313" key="3">
    <source>
        <dbReference type="EMBL" id="MFC3109722.1"/>
    </source>
</evidence>
<reference evidence="4" key="1">
    <citation type="journal article" date="2019" name="Int. J. Syst. Evol. Microbiol.">
        <title>The Global Catalogue of Microorganisms (GCM) 10K type strain sequencing project: providing services to taxonomists for standard genome sequencing and annotation.</title>
        <authorList>
            <consortium name="The Broad Institute Genomics Platform"/>
            <consortium name="The Broad Institute Genome Sequencing Center for Infectious Disease"/>
            <person name="Wu L."/>
            <person name="Ma J."/>
        </authorList>
    </citation>
    <scope>NUCLEOTIDE SEQUENCE [LARGE SCALE GENOMIC DNA]</scope>
    <source>
        <strain evidence="4">KCTC 42986</strain>
    </source>
</reference>
<proteinExistence type="predicted"/>
<gene>
    <name evidence="3" type="ORF">ACFOFO_17420</name>
</gene>
<accession>A0ABV7F7J9</accession>
<evidence type="ECO:0000259" key="1">
    <source>
        <dbReference type="Pfam" id="PF09828"/>
    </source>
</evidence>
<comment type="caution">
    <text evidence="3">The sequence shown here is derived from an EMBL/GenBank/DDBJ whole genome shotgun (WGS) entry which is preliminary data.</text>
</comment>
<dbReference type="EMBL" id="JBHRTP010000054">
    <property type="protein sequence ID" value="MFC3109722.1"/>
    <property type="molecule type" value="Genomic_DNA"/>
</dbReference>